<dbReference type="InterPro" id="IPR000524">
    <property type="entry name" value="Tscrpt_reg_HTH_GntR"/>
</dbReference>
<keyword evidence="6" id="KW-1185">Reference proteome</keyword>
<evidence type="ECO:0000313" key="6">
    <source>
        <dbReference type="Proteomes" id="UP000198508"/>
    </source>
</evidence>
<dbReference type="PROSITE" id="PS50949">
    <property type="entry name" value="HTH_GNTR"/>
    <property type="match status" value="1"/>
</dbReference>
<dbReference type="PRINTS" id="PR00035">
    <property type="entry name" value="HTHGNTR"/>
</dbReference>
<dbReference type="RefSeq" id="WP_092366961.1">
    <property type="nucleotide sequence ID" value="NZ_CABJCG010000011.1"/>
</dbReference>
<feature type="domain" description="HTH gntR-type" evidence="4">
    <location>
        <begin position="10"/>
        <end position="78"/>
    </location>
</feature>
<dbReference type="InterPro" id="IPR036388">
    <property type="entry name" value="WH-like_DNA-bd_sf"/>
</dbReference>
<evidence type="ECO:0000256" key="2">
    <source>
        <dbReference type="ARBA" id="ARBA00023125"/>
    </source>
</evidence>
<dbReference type="AlphaFoldDB" id="A0A1I0IGR6"/>
<dbReference type="PANTHER" id="PTHR43537:SF5">
    <property type="entry name" value="UXU OPERON TRANSCRIPTIONAL REGULATOR"/>
    <property type="match status" value="1"/>
</dbReference>
<dbReference type="PANTHER" id="PTHR43537">
    <property type="entry name" value="TRANSCRIPTIONAL REGULATOR, GNTR FAMILY"/>
    <property type="match status" value="1"/>
</dbReference>
<dbReference type="CDD" id="cd07377">
    <property type="entry name" value="WHTH_GntR"/>
    <property type="match status" value="1"/>
</dbReference>
<dbReference type="GO" id="GO:0003700">
    <property type="term" value="F:DNA-binding transcription factor activity"/>
    <property type="evidence" value="ECO:0007669"/>
    <property type="project" value="InterPro"/>
</dbReference>
<reference evidence="6" key="1">
    <citation type="submission" date="2016-10" db="EMBL/GenBank/DDBJ databases">
        <authorList>
            <person name="Varghese N."/>
            <person name="Submissions S."/>
        </authorList>
    </citation>
    <scope>NUCLEOTIDE SEQUENCE [LARGE SCALE GENOMIC DNA]</scope>
    <source>
        <strain evidence="6">NLAE-zl-G277</strain>
    </source>
</reference>
<dbReference type="SUPFAM" id="SSF48008">
    <property type="entry name" value="GntR ligand-binding domain-like"/>
    <property type="match status" value="1"/>
</dbReference>
<dbReference type="Gene3D" id="1.10.10.10">
    <property type="entry name" value="Winged helix-like DNA-binding domain superfamily/Winged helix DNA-binding domain"/>
    <property type="match status" value="1"/>
</dbReference>
<dbReference type="Pfam" id="PF00392">
    <property type="entry name" value="GntR"/>
    <property type="match status" value="1"/>
</dbReference>
<dbReference type="GO" id="GO:0003677">
    <property type="term" value="F:DNA binding"/>
    <property type="evidence" value="ECO:0007669"/>
    <property type="project" value="UniProtKB-KW"/>
</dbReference>
<accession>A0A1I0IGR6</accession>
<evidence type="ECO:0000256" key="1">
    <source>
        <dbReference type="ARBA" id="ARBA00023015"/>
    </source>
</evidence>
<keyword evidence="1" id="KW-0805">Transcription regulation</keyword>
<evidence type="ECO:0000256" key="3">
    <source>
        <dbReference type="ARBA" id="ARBA00023163"/>
    </source>
</evidence>
<dbReference type="Pfam" id="PF07729">
    <property type="entry name" value="FCD"/>
    <property type="match status" value="1"/>
</dbReference>
<organism evidence="5 6">
    <name type="scientific">Enterocloster lavalensis</name>
    <dbReference type="NCBI Taxonomy" id="460384"/>
    <lineage>
        <taxon>Bacteria</taxon>
        <taxon>Bacillati</taxon>
        <taxon>Bacillota</taxon>
        <taxon>Clostridia</taxon>
        <taxon>Lachnospirales</taxon>
        <taxon>Lachnospiraceae</taxon>
        <taxon>Enterocloster</taxon>
    </lineage>
</organism>
<dbReference type="SUPFAM" id="SSF46785">
    <property type="entry name" value="Winged helix' DNA-binding domain"/>
    <property type="match status" value="1"/>
</dbReference>
<sequence length="235" mass="27248">MTREIEHTANNITDSVYRQILEQIIAGRYRPGDRIPTENELKETFNVSRNTIRAALNRLNTLGILETRRGDGTYVCKPSMGMYINSFIPAMLINEDSFLEILEFRRAIEIAATRMAAERADENDIKALQHYLDISLSAGNNMQIYSASTIDFHVQIAKASKSQIFASMMELIKYIMTSKMVDFLQFTRNDRNSSFYHYMILECIKRQKPDEAAFMMEKHMNELVNSVTRYLNESR</sequence>
<protein>
    <submittedName>
        <fullName evidence="5">Transcriptional regulator, GntR family</fullName>
    </submittedName>
</protein>
<evidence type="ECO:0000259" key="4">
    <source>
        <dbReference type="PROSITE" id="PS50949"/>
    </source>
</evidence>
<name>A0A1I0IGR6_9FIRM</name>
<dbReference type="InterPro" id="IPR036390">
    <property type="entry name" value="WH_DNA-bd_sf"/>
</dbReference>
<dbReference type="SMART" id="SM00345">
    <property type="entry name" value="HTH_GNTR"/>
    <property type="match status" value="1"/>
</dbReference>
<dbReference type="SMART" id="SM00895">
    <property type="entry name" value="FCD"/>
    <property type="match status" value="1"/>
</dbReference>
<gene>
    <name evidence="5" type="ORF">SAMN05216313_12116</name>
</gene>
<dbReference type="EMBL" id="FOIM01000021">
    <property type="protein sequence ID" value="SET95251.1"/>
    <property type="molecule type" value="Genomic_DNA"/>
</dbReference>
<dbReference type="Gene3D" id="1.20.120.530">
    <property type="entry name" value="GntR ligand-binding domain-like"/>
    <property type="match status" value="1"/>
</dbReference>
<dbReference type="STRING" id="460384.SAMN05216313_12116"/>
<proteinExistence type="predicted"/>
<keyword evidence="2" id="KW-0238">DNA-binding</keyword>
<evidence type="ECO:0000313" key="5">
    <source>
        <dbReference type="EMBL" id="SET95251.1"/>
    </source>
</evidence>
<dbReference type="InterPro" id="IPR008920">
    <property type="entry name" value="TF_FadR/GntR_C"/>
</dbReference>
<dbReference type="Proteomes" id="UP000198508">
    <property type="component" value="Unassembled WGS sequence"/>
</dbReference>
<dbReference type="InterPro" id="IPR011711">
    <property type="entry name" value="GntR_C"/>
</dbReference>
<keyword evidence="3" id="KW-0804">Transcription</keyword>